<reference evidence="2 3" key="1">
    <citation type="journal article" date="2019" name="Commun. Biol.">
        <title>The bagworm genome reveals a unique fibroin gene that provides high tensile strength.</title>
        <authorList>
            <person name="Kono N."/>
            <person name="Nakamura H."/>
            <person name="Ohtoshi R."/>
            <person name="Tomita M."/>
            <person name="Numata K."/>
            <person name="Arakawa K."/>
        </authorList>
    </citation>
    <scope>NUCLEOTIDE SEQUENCE [LARGE SCALE GENOMIC DNA]</scope>
</reference>
<dbReference type="EMBL" id="BGZK01001140">
    <property type="protein sequence ID" value="GBP72274.1"/>
    <property type="molecule type" value="Genomic_DNA"/>
</dbReference>
<organism evidence="2 3">
    <name type="scientific">Eumeta variegata</name>
    <name type="common">Bagworm moth</name>
    <name type="synonym">Eumeta japonica</name>
    <dbReference type="NCBI Taxonomy" id="151549"/>
    <lineage>
        <taxon>Eukaryota</taxon>
        <taxon>Metazoa</taxon>
        <taxon>Ecdysozoa</taxon>
        <taxon>Arthropoda</taxon>
        <taxon>Hexapoda</taxon>
        <taxon>Insecta</taxon>
        <taxon>Pterygota</taxon>
        <taxon>Neoptera</taxon>
        <taxon>Endopterygota</taxon>
        <taxon>Lepidoptera</taxon>
        <taxon>Glossata</taxon>
        <taxon>Ditrysia</taxon>
        <taxon>Tineoidea</taxon>
        <taxon>Psychidae</taxon>
        <taxon>Oiketicinae</taxon>
        <taxon>Eumeta</taxon>
    </lineage>
</organism>
<dbReference type="Proteomes" id="UP000299102">
    <property type="component" value="Unassembled WGS sequence"/>
</dbReference>
<sequence>MGATRQQAPRKRYTIKLNNVHNQMVHNVFKNGRDSVGRSPRRERPGEGASARERRALINRAAYALPVFLSPATGAGRLKNEREERLDVRLRRARPKNRLFGPARTYLIRYTASYEIVNAVTSLARRLYLTIHVFAIRTVKCQAFNRPTTVAHPPPLLHFRSKGPVLAPTPRARHRLRARARRRRGGGARRQLSVFSEARHEWHTFHLSQIKNLSVDSPTIGIWTGNLLVYRERS</sequence>
<accession>A0A4C1YBF4</accession>
<proteinExistence type="predicted"/>
<feature type="region of interest" description="Disordered" evidence="1">
    <location>
        <begin position="31"/>
        <end position="52"/>
    </location>
</feature>
<comment type="caution">
    <text evidence="2">The sequence shown here is derived from an EMBL/GenBank/DDBJ whole genome shotgun (WGS) entry which is preliminary data.</text>
</comment>
<evidence type="ECO:0000313" key="2">
    <source>
        <dbReference type="EMBL" id="GBP72274.1"/>
    </source>
</evidence>
<gene>
    <name evidence="2" type="ORF">EVAR_24842_1</name>
</gene>
<evidence type="ECO:0000256" key="1">
    <source>
        <dbReference type="SAM" id="MobiDB-lite"/>
    </source>
</evidence>
<keyword evidence="3" id="KW-1185">Reference proteome</keyword>
<evidence type="ECO:0000313" key="3">
    <source>
        <dbReference type="Proteomes" id="UP000299102"/>
    </source>
</evidence>
<protein>
    <submittedName>
        <fullName evidence="2">Uncharacterized protein</fullName>
    </submittedName>
</protein>
<dbReference type="AlphaFoldDB" id="A0A4C1YBF4"/>
<name>A0A4C1YBF4_EUMVA</name>